<comment type="cofactor">
    <cofactor evidence="1">
        <name>Zn(2+)</name>
        <dbReference type="ChEBI" id="CHEBI:29105"/>
    </cofactor>
</comment>
<feature type="transmembrane region" description="Helical" evidence="8">
    <location>
        <begin position="326"/>
        <end position="351"/>
    </location>
</feature>
<keyword evidence="4 10" id="KW-0378">Hydrolase</keyword>
<dbReference type="GO" id="GO:0008237">
    <property type="term" value="F:metallopeptidase activity"/>
    <property type="evidence" value="ECO:0007669"/>
    <property type="project" value="UniProtKB-KW"/>
</dbReference>
<feature type="transmembrane region" description="Helical" evidence="8">
    <location>
        <begin position="157"/>
        <end position="180"/>
    </location>
</feature>
<feature type="transmembrane region" description="Helical" evidence="8">
    <location>
        <begin position="502"/>
        <end position="525"/>
    </location>
</feature>
<reference evidence="10 11" key="1">
    <citation type="journal article" date="2015" name="Int. J. Syst. Evol. Microbiol.">
        <title>Streptomyces gilvifuscus sp. nov., an actinomycete that produces antibacterial compounds isolated from soil.</title>
        <authorList>
            <person name="Nguyen T.M."/>
            <person name="Kim J."/>
        </authorList>
    </citation>
    <scope>NUCLEOTIDE SEQUENCE [LARGE SCALE GENOMIC DNA]</scope>
    <source>
        <strain evidence="10 11">T113</strain>
    </source>
</reference>
<keyword evidence="5" id="KW-0862">Zinc</keyword>
<protein>
    <submittedName>
        <fullName evidence="10">M48 family metalloprotease</fullName>
        <ecNumber evidence="10">3.4.24.-</ecNumber>
    </submittedName>
</protein>
<evidence type="ECO:0000256" key="8">
    <source>
        <dbReference type="SAM" id="Phobius"/>
    </source>
</evidence>
<feature type="transmembrane region" description="Helical" evidence="8">
    <location>
        <begin position="301"/>
        <end position="320"/>
    </location>
</feature>
<evidence type="ECO:0000259" key="9">
    <source>
        <dbReference type="Pfam" id="PF01435"/>
    </source>
</evidence>
<keyword evidence="8" id="KW-0812">Transmembrane</keyword>
<organism evidence="10 11">
    <name type="scientific">Streptomyces gilvifuscus</name>
    <dbReference type="NCBI Taxonomy" id="1550617"/>
    <lineage>
        <taxon>Bacteria</taxon>
        <taxon>Bacillati</taxon>
        <taxon>Actinomycetota</taxon>
        <taxon>Actinomycetes</taxon>
        <taxon>Kitasatosporales</taxon>
        <taxon>Streptomycetaceae</taxon>
        <taxon>Streptomyces</taxon>
    </lineage>
</organism>
<evidence type="ECO:0000256" key="3">
    <source>
        <dbReference type="ARBA" id="ARBA00022723"/>
    </source>
</evidence>
<feature type="transmembrane region" description="Helical" evidence="8">
    <location>
        <begin position="623"/>
        <end position="642"/>
    </location>
</feature>
<evidence type="ECO:0000256" key="5">
    <source>
        <dbReference type="ARBA" id="ARBA00022833"/>
    </source>
</evidence>
<sequence>MANACERPYLTHELGGIAGGLTLELAVAVLLYALHPWWPRIIRRPGSSVGSARWWSVGRVRLSLRSPKIRLTGPENADVLAVLEEVSRKAGLSRTPLWLVDPYAGTAGGRAYGLPGRPRVCIDMGLLVRYDLDREGFRAVVRHELAHHHHRDVGRTYLTVSLWWAFVTTALLPCLLLSLYPEALSSEAGLRAASLPGSDGKSAQRLIALAVLSVIAYLARNMILRARELHADAVAHAWEPTAALPRVVRNLAWPPAWRAGHRIPARWLRWSARVGTHPSPQRRVAAMIDPTRLLRTGAWELAGVGFLAGLSLHNLALLTGSAAGRYVTVALVLLALPFGIVLTLTLSSALGAAGAQHQQGSARGTPWPGRDVLVLPVALTAGVVGSQRLSLVAADMEAVTPTLGQYALIALGHLAVVFPLALWTRSVLRRTPAAGSGDTPAARRRLAIITAGAVWGPLWAAWQAHAWYPSGLTTATVDAVPTAGGAIGWYAALTGRLADAYFYYPIVLVRATPLLPVGLVLLWAVPLLLARRRGPHLAPAGTARALAVGAVAGLAALGAGIALPFTARALLPADVWQGSHPAHVLGALPFPVVFANTYTAVAALLQAAAAAGTVFACHRLRPVLVPLAVTVTAALGTLGLYVSHGTLLCAAATDTGRSTCDARTFLPDADVALHLHETVAWGVVAALPAALLAAGLRALAARRRRGSDTAPDATRAEVPRPRPRRLAAALAVLAMLPLAAAAAGVPQDLRIWRPAAPAAAPRPDSNSHRGPSTTVSPASGSAVTTNDPCLLGSWRVSSARQRVRVGESRLWLTGEGGTWTFRRDGTLSIDFGTSARETGTLRGRLVVLQASGRVTAHYRTADAVLGYSGSAVRRPGELTLRVAGAYVMREKLPATFTPDHYSCTGRTTRLSPPSQTDFPYELTLVRQPPEGG</sequence>
<keyword evidence="11" id="KW-1185">Reference proteome</keyword>
<keyword evidence="3" id="KW-0479">Metal-binding</keyword>
<proteinExistence type="predicted"/>
<feature type="transmembrane region" description="Helical" evidence="8">
    <location>
        <begin position="679"/>
        <end position="700"/>
    </location>
</feature>
<dbReference type="RefSeq" id="WP_272176145.1">
    <property type="nucleotide sequence ID" value="NZ_JAQOSK010000007.1"/>
</dbReference>
<dbReference type="InterPro" id="IPR001915">
    <property type="entry name" value="Peptidase_M48"/>
</dbReference>
<keyword evidence="2" id="KW-0645">Protease</keyword>
<feature type="compositionally biased region" description="Polar residues" evidence="7">
    <location>
        <begin position="768"/>
        <end position="784"/>
    </location>
</feature>
<evidence type="ECO:0000256" key="2">
    <source>
        <dbReference type="ARBA" id="ARBA00022670"/>
    </source>
</evidence>
<gene>
    <name evidence="10" type="ORF">PO587_20335</name>
</gene>
<dbReference type="EMBL" id="JAQOSK010000007">
    <property type="protein sequence ID" value="MDC2956821.1"/>
    <property type="molecule type" value="Genomic_DNA"/>
</dbReference>
<accession>A0ABT5FWK9</accession>
<evidence type="ECO:0000313" key="10">
    <source>
        <dbReference type="EMBL" id="MDC2956821.1"/>
    </source>
</evidence>
<evidence type="ECO:0000256" key="1">
    <source>
        <dbReference type="ARBA" id="ARBA00001947"/>
    </source>
</evidence>
<feature type="transmembrane region" description="Helical" evidence="8">
    <location>
        <begin position="587"/>
        <end position="611"/>
    </location>
</feature>
<feature type="transmembrane region" description="Helical" evidence="8">
    <location>
        <begin position="202"/>
        <end position="219"/>
    </location>
</feature>
<feature type="transmembrane region" description="Helical" evidence="8">
    <location>
        <begin position="445"/>
        <end position="462"/>
    </location>
</feature>
<evidence type="ECO:0000256" key="4">
    <source>
        <dbReference type="ARBA" id="ARBA00022801"/>
    </source>
</evidence>
<keyword evidence="8" id="KW-1133">Transmembrane helix</keyword>
<feature type="region of interest" description="Disordered" evidence="7">
    <location>
        <begin position="757"/>
        <end position="784"/>
    </location>
</feature>
<dbReference type="EC" id="3.4.24.-" evidence="10"/>
<keyword evidence="8" id="KW-0472">Membrane</keyword>
<dbReference type="Proteomes" id="UP001221328">
    <property type="component" value="Unassembled WGS sequence"/>
</dbReference>
<name>A0ABT5FWK9_9ACTN</name>
<evidence type="ECO:0000256" key="7">
    <source>
        <dbReference type="SAM" id="MobiDB-lite"/>
    </source>
</evidence>
<evidence type="ECO:0000313" key="11">
    <source>
        <dbReference type="Proteomes" id="UP001221328"/>
    </source>
</evidence>
<feature type="transmembrane region" description="Helical" evidence="8">
    <location>
        <begin position="545"/>
        <end position="567"/>
    </location>
</feature>
<feature type="transmembrane region" description="Helical" evidence="8">
    <location>
        <begin position="726"/>
        <end position="745"/>
    </location>
</feature>
<dbReference type="Pfam" id="PF01435">
    <property type="entry name" value="Peptidase_M48"/>
    <property type="match status" value="1"/>
</dbReference>
<feature type="transmembrane region" description="Helical" evidence="8">
    <location>
        <begin position="372"/>
        <end position="391"/>
    </location>
</feature>
<evidence type="ECO:0000256" key="6">
    <source>
        <dbReference type="ARBA" id="ARBA00023049"/>
    </source>
</evidence>
<keyword evidence="6 10" id="KW-0482">Metalloprotease</keyword>
<feature type="domain" description="Peptidase M48" evidence="9">
    <location>
        <begin position="75"/>
        <end position="287"/>
    </location>
</feature>
<feature type="transmembrane region" description="Helical" evidence="8">
    <location>
        <begin position="16"/>
        <end position="34"/>
    </location>
</feature>
<comment type="caution">
    <text evidence="10">The sequence shown here is derived from an EMBL/GenBank/DDBJ whole genome shotgun (WGS) entry which is preliminary data.</text>
</comment>
<dbReference type="Gene3D" id="3.30.2010.10">
    <property type="entry name" value="Metalloproteases ('zincins'), catalytic domain"/>
    <property type="match status" value="1"/>
</dbReference>
<feature type="transmembrane region" description="Helical" evidence="8">
    <location>
        <begin position="403"/>
        <end position="424"/>
    </location>
</feature>